<dbReference type="InterPro" id="IPR050483">
    <property type="entry name" value="CoA-transferase_III_domain"/>
</dbReference>
<dbReference type="PANTHER" id="PTHR48207">
    <property type="entry name" value="SUCCINATE--HYDROXYMETHYLGLUTARATE COA-TRANSFERASE"/>
    <property type="match status" value="1"/>
</dbReference>
<dbReference type="InterPro" id="IPR003673">
    <property type="entry name" value="CoA-Trfase_fam_III"/>
</dbReference>
<dbReference type="Pfam" id="PF02515">
    <property type="entry name" value="CoA_transf_3"/>
    <property type="match status" value="1"/>
</dbReference>
<dbReference type="AlphaFoldDB" id="X1MXF4"/>
<name>X1MXF4_9ZZZZ</name>
<sequence>AYPFYNIYQTKGGKFITIGCLEPWLWANLCRAIGKEEFIPFNFARERLPTEAKKWKEISSYLKQLFLTKTRDEWFELLRQKDVPIGKVYSLDEVFADPQVLHRKMVIEVEHPTEGKVKQVGVAIKLSDTPGKVRSLPPLLGEHTNEILIGLGYSKQRINQLRREGIIG</sequence>
<evidence type="ECO:0008006" key="3">
    <source>
        <dbReference type="Google" id="ProtNLM"/>
    </source>
</evidence>
<gene>
    <name evidence="2" type="ORF">S06H3_47729</name>
</gene>
<dbReference type="Gene3D" id="3.30.1540.10">
    <property type="entry name" value="formyl-coa transferase, domain 3"/>
    <property type="match status" value="1"/>
</dbReference>
<proteinExistence type="predicted"/>
<comment type="caution">
    <text evidence="2">The sequence shown here is derived from an EMBL/GenBank/DDBJ whole genome shotgun (WGS) entry which is preliminary data.</text>
</comment>
<dbReference type="SUPFAM" id="SSF89796">
    <property type="entry name" value="CoA-transferase family III (CaiB/BaiF)"/>
    <property type="match status" value="1"/>
</dbReference>
<dbReference type="Gene3D" id="3.40.50.10540">
    <property type="entry name" value="Crotonobetainyl-coa:carnitine coa-transferase, domain 1"/>
    <property type="match status" value="1"/>
</dbReference>
<dbReference type="InterPro" id="IPR044855">
    <property type="entry name" value="CoA-Trfase_III_dom3_sf"/>
</dbReference>
<evidence type="ECO:0000256" key="1">
    <source>
        <dbReference type="ARBA" id="ARBA00022679"/>
    </source>
</evidence>
<evidence type="ECO:0000313" key="2">
    <source>
        <dbReference type="EMBL" id="GAI36402.1"/>
    </source>
</evidence>
<dbReference type="GO" id="GO:0008410">
    <property type="term" value="F:CoA-transferase activity"/>
    <property type="evidence" value="ECO:0007669"/>
    <property type="project" value="TreeGrafter"/>
</dbReference>
<organism evidence="2">
    <name type="scientific">marine sediment metagenome</name>
    <dbReference type="NCBI Taxonomy" id="412755"/>
    <lineage>
        <taxon>unclassified sequences</taxon>
        <taxon>metagenomes</taxon>
        <taxon>ecological metagenomes</taxon>
    </lineage>
</organism>
<protein>
    <recommendedName>
        <fullName evidence="3">CoA transferase</fullName>
    </recommendedName>
</protein>
<dbReference type="EMBL" id="BARV01030002">
    <property type="protein sequence ID" value="GAI36402.1"/>
    <property type="molecule type" value="Genomic_DNA"/>
</dbReference>
<dbReference type="PANTHER" id="PTHR48207:SF3">
    <property type="entry name" value="SUCCINATE--HYDROXYMETHYLGLUTARATE COA-TRANSFERASE"/>
    <property type="match status" value="1"/>
</dbReference>
<dbReference type="InterPro" id="IPR023606">
    <property type="entry name" value="CoA-Trfase_III_dom_1_sf"/>
</dbReference>
<reference evidence="2" key="1">
    <citation type="journal article" date="2014" name="Front. Microbiol.">
        <title>High frequency of phylogenetically diverse reductive dehalogenase-homologous genes in deep subseafloor sedimentary metagenomes.</title>
        <authorList>
            <person name="Kawai M."/>
            <person name="Futagami T."/>
            <person name="Toyoda A."/>
            <person name="Takaki Y."/>
            <person name="Nishi S."/>
            <person name="Hori S."/>
            <person name="Arai W."/>
            <person name="Tsubouchi T."/>
            <person name="Morono Y."/>
            <person name="Uchiyama I."/>
            <person name="Ito T."/>
            <person name="Fujiyama A."/>
            <person name="Inagaki F."/>
            <person name="Takami H."/>
        </authorList>
    </citation>
    <scope>NUCLEOTIDE SEQUENCE</scope>
    <source>
        <strain evidence="2">Expedition CK06-06</strain>
    </source>
</reference>
<feature type="non-terminal residue" evidence="2">
    <location>
        <position position="1"/>
    </location>
</feature>
<accession>X1MXF4</accession>
<keyword evidence="1" id="KW-0808">Transferase</keyword>